<keyword evidence="2" id="KW-1185">Reference proteome</keyword>
<sequence>MFPSSWVLQYQVNTMAIMVGVVGDISGTRSDRGGFSGPATMGPMFASTLKPLNGGVFAGKHGWRSRLDTPVPAHHILNLLPQIPSKLSSATAAFPSPGIWIYYAIIPIILGWNARKGIGDEWKG</sequence>
<dbReference type="EMBL" id="JAWWNJ010000083">
    <property type="protein sequence ID" value="KAK7001279.1"/>
    <property type="molecule type" value="Genomic_DNA"/>
</dbReference>
<comment type="caution">
    <text evidence="1">The sequence shown here is derived from an EMBL/GenBank/DDBJ whole genome shotgun (WGS) entry which is preliminary data.</text>
</comment>
<proteinExistence type="predicted"/>
<dbReference type="Proteomes" id="UP001362999">
    <property type="component" value="Unassembled WGS sequence"/>
</dbReference>
<accession>A0AAW0A4Z9</accession>
<gene>
    <name evidence="1" type="ORF">R3P38DRAFT_3611562</name>
</gene>
<dbReference type="AlphaFoldDB" id="A0AAW0A4Z9"/>
<organism evidence="1 2">
    <name type="scientific">Favolaschia claudopus</name>
    <dbReference type="NCBI Taxonomy" id="2862362"/>
    <lineage>
        <taxon>Eukaryota</taxon>
        <taxon>Fungi</taxon>
        <taxon>Dikarya</taxon>
        <taxon>Basidiomycota</taxon>
        <taxon>Agaricomycotina</taxon>
        <taxon>Agaricomycetes</taxon>
        <taxon>Agaricomycetidae</taxon>
        <taxon>Agaricales</taxon>
        <taxon>Marasmiineae</taxon>
        <taxon>Mycenaceae</taxon>
        <taxon>Favolaschia</taxon>
    </lineage>
</organism>
<name>A0AAW0A4Z9_9AGAR</name>
<reference evidence="1 2" key="1">
    <citation type="journal article" date="2024" name="J Genomics">
        <title>Draft genome sequencing and assembly of Favolaschia claudopus CIRM-BRFM 2984 isolated from oak limbs.</title>
        <authorList>
            <person name="Navarro D."/>
            <person name="Drula E."/>
            <person name="Chaduli D."/>
            <person name="Cazenave R."/>
            <person name="Ahrendt S."/>
            <person name="Wang J."/>
            <person name="Lipzen A."/>
            <person name="Daum C."/>
            <person name="Barry K."/>
            <person name="Grigoriev I.V."/>
            <person name="Favel A."/>
            <person name="Rosso M.N."/>
            <person name="Martin F."/>
        </authorList>
    </citation>
    <scope>NUCLEOTIDE SEQUENCE [LARGE SCALE GENOMIC DNA]</scope>
    <source>
        <strain evidence="1 2">CIRM-BRFM 2984</strain>
    </source>
</reference>
<protein>
    <submittedName>
        <fullName evidence="1">Uncharacterized protein</fullName>
    </submittedName>
</protein>
<evidence type="ECO:0000313" key="1">
    <source>
        <dbReference type="EMBL" id="KAK7001279.1"/>
    </source>
</evidence>
<evidence type="ECO:0000313" key="2">
    <source>
        <dbReference type="Proteomes" id="UP001362999"/>
    </source>
</evidence>